<evidence type="ECO:0008006" key="3">
    <source>
        <dbReference type="Google" id="ProtNLM"/>
    </source>
</evidence>
<evidence type="ECO:0000313" key="2">
    <source>
        <dbReference type="Proteomes" id="UP000542973"/>
    </source>
</evidence>
<protein>
    <recommendedName>
        <fullName evidence="3">Phage tail protein</fullName>
    </recommendedName>
</protein>
<name>A0A849BTI9_9BURK</name>
<dbReference type="AlphaFoldDB" id="A0A849BTI9"/>
<gene>
    <name evidence="1" type="ORF">HLB16_23495</name>
</gene>
<dbReference type="RefSeq" id="WP_170265983.1">
    <property type="nucleotide sequence ID" value="NZ_JABEMD010000060.1"/>
</dbReference>
<proteinExistence type="predicted"/>
<evidence type="ECO:0000313" key="1">
    <source>
        <dbReference type="EMBL" id="NNH13819.1"/>
    </source>
</evidence>
<sequence length="335" mass="33792">SMATIDFLPFATGSGANVMSQAEWAALTQRLSGFQSGVAQSAQLNKAWRQSSIMAAVIAGFVADVTGRDVIDDGTTDTILTNLKAAVSAQSPVVVGSARNLTGSAAVGATTANFTAAELVCESALNALRYCIPNFNATLNLTNVGVNGMDAGQAPASGSVAIYAIYNPTTKASGLLAQTMPGVASEVYSGASMPAGFTASALISVVTTNASRQFNGFVQRDRFIGFAGIGVLGTTAAGGNAFNAHNIGGAVPANAKTYSGYANANATGASAVNIAVAANAAGMANQTANMSGSSNGGPITWKDVPLTTAQTAYFYYNAPGATAQNYSFYISGYTI</sequence>
<reference evidence="1 2" key="1">
    <citation type="submission" date="2020-05" db="EMBL/GenBank/DDBJ databases">
        <title>MicrobeNet Type strains.</title>
        <authorList>
            <person name="Nicholson A.C."/>
        </authorList>
    </citation>
    <scope>NUCLEOTIDE SEQUENCE [LARGE SCALE GENOMIC DNA]</scope>
    <source>
        <strain evidence="1 2">ATCC 700815</strain>
    </source>
</reference>
<feature type="non-terminal residue" evidence="1">
    <location>
        <position position="1"/>
    </location>
</feature>
<dbReference type="EMBL" id="JABEMD010000060">
    <property type="protein sequence ID" value="NNH13819.1"/>
    <property type="molecule type" value="Genomic_DNA"/>
</dbReference>
<comment type="caution">
    <text evidence="1">The sequence shown here is derived from an EMBL/GenBank/DDBJ whole genome shotgun (WGS) entry which is preliminary data.</text>
</comment>
<organism evidence="1 2">
    <name type="scientific">Cupriavidus gilardii</name>
    <dbReference type="NCBI Taxonomy" id="82541"/>
    <lineage>
        <taxon>Bacteria</taxon>
        <taxon>Pseudomonadati</taxon>
        <taxon>Pseudomonadota</taxon>
        <taxon>Betaproteobacteria</taxon>
        <taxon>Burkholderiales</taxon>
        <taxon>Burkholderiaceae</taxon>
        <taxon>Cupriavidus</taxon>
    </lineage>
</organism>
<accession>A0A849BTI9</accession>
<dbReference type="Proteomes" id="UP000542973">
    <property type="component" value="Unassembled WGS sequence"/>
</dbReference>